<dbReference type="VEuPathDB" id="FungiDB:M747DRAFT_234136"/>
<dbReference type="AlphaFoldDB" id="A0A370C4F3"/>
<name>A0A370C4F3_ASPNG</name>
<feature type="region of interest" description="Disordered" evidence="1">
    <location>
        <begin position="349"/>
        <end position="374"/>
    </location>
</feature>
<feature type="region of interest" description="Disordered" evidence="1">
    <location>
        <begin position="1"/>
        <end position="125"/>
    </location>
</feature>
<dbReference type="Proteomes" id="UP000253845">
    <property type="component" value="Unassembled WGS sequence"/>
</dbReference>
<gene>
    <name evidence="2" type="ORF">M747DRAFT_234136</name>
</gene>
<dbReference type="CDD" id="cd00303">
    <property type="entry name" value="retropepsin_like"/>
    <property type="match status" value="1"/>
</dbReference>
<feature type="compositionally biased region" description="Low complexity" evidence="1">
    <location>
        <begin position="77"/>
        <end position="91"/>
    </location>
</feature>
<feature type="region of interest" description="Disordered" evidence="1">
    <location>
        <begin position="507"/>
        <end position="547"/>
    </location>
</feature>
<dbReference type="EMBL" id="KZ851909">
    <property type="protein sequence ID" value="RDH21969.1"/>
    <property type="molecule type" value="Genomic_DNA"/>
</dbReference>
<reference evidence="2 3" key="1">
    <citation type="submission" date="2018-07" db="EMBL/GenBank/DDBJ databases">
        <title>Section-level genome sequencing of Aspergillus section Nigri to investigate inter- and intra-species variation.</title>
        <authorList>
            <consortium name="DOE Joint Genome Institute"/>
            <person name="Vesth T.C."/>
            <person name="Nybo J.L."/>
            <person name="Theobald S."/>
            <person name="Frisvad J.C."/>
            <person name="Larsen T.O."/>
            <person name="Nielsen K.F."/>
            <person name="Hoof J.B."/>
            <person name="Brandl J."/>
            <person name="Salamov A."/>
            <person name="Riley R."/>
            <person name="Gladden J.M."/>
            <person name="Phatale P."/>
            <person name="Nielsen M.T."/>
            <person name="Lyhne E.K."/>
            <person name="Kogle M.E."/>
            <person name="Strasser K."/>
            <person name="McDonnell E."/>
            <person name="Barry K."/>
            <person name="Clum A."/>
            <person name="Chen C."/>
            <person name="Nolan M."/>
            <person name="Sandor L."/>
            <person name="Kuo A."/>
            <person name="Lipzen A."/>
            <person name="Hainaut M."/>
            <person name="Drula E."/>
            <person name="Tsang A."/>
            <person name="Magnuson J.K."/>
            <person name="Henrissat B."/>
            <person name="Wiebenga A."/>
            <person name="Simmons B.A."/>
            <person name="Makela M.R."/>
            <person name="De vries R.P."/>
            <person name="Grigoriev I.V."/>
            <person name="Mortensen U.H."/>
            <person name="Baker S.E."/>
            <person name="Andersen M.R."/>
        </authorList>
    </citation>
    <scope>NUCLEOTIDE SEQUENCE [LARGE SCALE GENOMIC DNA]</scope>
    <source>
        <strain evidence="2 3">ATCC 13496</strain>
    </source>
</reference>
<dbReference type="InterPro" id="IPR021109">
    <property type="entry name" value="Peptidase_aspartic_dom_sf"/>
</dbReference>
<dbReference type="Gene3D" id="2.40.70.10">
    <property type="entry name" value="Acid Proteases"/>
    <property type="match status" value="1"/>
</dbReference>
<accession>A0A370C4F3</accession>
<evidence type="ECO:0000313" key="3">
    <source>
        <dbReference type="Proteomes" id="UP000253845"/>
    </source>
</evidence>
<evidence type="ECO:0000256" key="1">
    <source>
        <dbReference type="SAM" id="MobiDB-lite"/>
    </source>
</evidence>
<feature type="compositionally biased region" description="Polar residues" evidence="1">
    <location>
        <begin position="93"/>
        <end position="113"/>
    </location>
</feature>
<sequence>MNNRETGRELVPVGPQARQPMIGREFTVNRRQQLHESNRNRRPVMGDQSNPPDIPTYDNPDSYRFMISSRRTDGRNSDSASSSSGISTAVSPGPSTLVSTGISTDQTTPSDPQTEFRLPGDDGDIRATSLDRMSQVNLSPVSTNSEYNEPVFMIGSDPKEKVPTLMALDTQASANLMDVDLQRELKLEIERCDQELVPLQTKTGKDRIKPIGIAKGVEWHFAQREKTFTSDFLVVDMKNYNIILGRKDIKRLRILKSGPGLERLRTAADIASHRDTFNSHECGYGHVIVNYVLNVNGSFFASISRFPPVAHPRTAIGNDPFMQKKLLAPMIRSLCEAIHRQQLEAYASSGVNRQSRNSKQVHPTQSHASARSPVIITQTGPKSIEIRCIRPEDEDTVYLKAAFSEQLDVNILTQRGLQRLEGILLQRNEIPKTFYDSDSVSYTVRDVVRLSIGKKSETKLWRQDFYVSLNDDEARLDTQYDAILGTQCSVGRFTDKNALPVAVTQLASQSANDKAAQEKKKREKEEALAKKNQQLREQQKKQASQGR</sequence>
<proteinExistence type="predicted"/>
<protein>
    <submittedName>
        <fullName evidence="2">Uncharacterized protein</fullName>
    </submittedName>
</protein>
<organism evidence="2 3">
    <name type="scientific">Aspergillus niger ATCC 13496</name>
    <dbReference type="NCBI Taxonomy" id="1353008"/>
    <lineage>
        <taxon>Eukaryota</taxon>
        <taxon>Fungi</taxon>
        <taxon>Dikarya</taxon>
        <taxon>Ascomycota</taxon>
        <taxon>Pezizomycotina</taxon>
        <taxon>Eurotiomycetes</taxon>
        <taxon>Eurotiomycetidae</taxon>
        <taxon>Eurotiales</taxon>
        <taxon>Aspergillaceae</taxon>
        <taxon>Aspergillus</taxon>
        <taxon>Aspergillus subgen. Circumdati</taxon>
    </lineage>
</organism>
<evidence type="ECO:0000313" key="2">
    <source>
        <dbReference type="EMBL" id="RDH21969.1"/>
    </source>
</evidence>
<feature type="compositionally biased region" description="Basic and acidic residues" evidence="1">
    <location>
        <begin position="515"/>
        <end position="529"/>
    </location>
</feature>